<keyword evidence="1" id="KW-0732">Signal</keyword>
<feature type="signal peptide" evidence="1">
    <location>
        <begin position="1"/>
        <end position="25"/>
    </location>
</feature>
<accession>A0A926I8G0</accession>
<evidence type="ECO:0008006" key="4">
    <source>
        <dbReference type="Google" id="ProtNLM"/>
    </source>
</evidence>
<protein>
    <recommendedName>
        <fullName evidence="4">Beta-lactamase-inhibitor-like PepSY-like domain-containing protein</fullName>
    </recommendedName>
</protein>
<proteinExistence type="predicted"/>
<dbReference type="AlphaFoldDB" id="A0A926I8G0"/>
<dbReference type="Proteomes" id="UP000655830">
    <property type="component" value="Unassembled WGS sequence"/>
</dbReference>
<name>A0A926I8G0_9FIRM</name>
<evidence type="ECO:0000313" key="2">
    <source>
        <dbReference type="EMBL" id="MBC8578615.1"/>
    </source>
</evidence>
<dbReference type="RefSeq" id="WP_249331586.1">
    <property type="nucleotide sequence ID" value="NZ_JACRSY010000004.1"/>
</dbReference>
<dbReference type="EMBL" id="JACRSY010000004">
    <property type="protein sequence ID" value="MBC8578615.1"/>
    <property type="molecule type" value="Genomic_DNA"/>
</dbReference>
<comment type="caution">
    <text evidence="2">The sequence shown here is derived from an EMBL/GenBank/DDBJ whole genome shotgun (WGS) entry which is preliminary data.</text>
</comment>
<keyword evidence="3" id="KW-1185">Reference proteome</keyword>
<sequence>MSIKKFLFTGITTCLIASSTIPIFASAPQVDLNNPLSISFVLDQLEDKLEKSSDKQYKIDWDFEIIYNNGKVLVVIEYDKEDAKAFKKLTKADLEKLVTAIATEITTTLGKQDIPIQGIIIEDDAAQPTHQFSYNNGKLDIK</sequence>
<evidence type="ECO:0000313" key="3">
    <source>
        <dbReference type="Proteomes" id="UP000655830"/>
    </source>
</evidence>
<feature type="chain" id="PRO_5037220450" description="Beta-lactamase-inhibitor-like PepSY-like domain-containing protein" evidence="1">
    <location>
        <begin position="26"/>
        <end position="142"/>
    </location>
</feature>
<evidence type="ECO:0000256" key="1">
    <source>
        <dbReference type="SAM" id="SignalP"/>
    </source>
</evidence>
<organism evidence="2 3">
    <name type="scientific">Zhenhengia yiwuensis</name>
    <dbReference type="NCBI Taxonomy" id="2763666"/>
    <lineage>
        <taxon>Bacteria</taxon>
        <taxon>Bacillati</taxon>
        <taxon>Bacillota</taxon>
        <taxon>Clostridia</taxon>
        <taxon>Lachnospirales</taxon>
        <taxon>Lachnospiraceae</taxon>
        <taxon>Zhenhengia</taxon>
    </lineage>
</organism>
<gene>
    <name evidence="2" type="ORF">H8718_03615</name>
</gene>
<reference evidence="2" key="1">
    <citation type="submission" date="2020-08" db="EMBL/GenBank/DDBJ databases">
        <title>Genome public.</title>
        <authorList>
            <person name="Liu C."/>
            <person name="Sun Q."/>
        </authorList>
    </citation>
    <scope>NUCLEOTIDE SEQUENCE</scope>
    <source>
        <strain evidence="2">NSJ-12</strain>
    </source>
</reference>